<dbReference type="InterPro" id="IPR048567">
    <property type="entry name" value="CyanoTRADDas_TM"/>
</dbReference>
<organism evidence="3 4">
    <name type="scientific">Leptolyngbya boryana NIES-2135</name>
    <dbReference type="NCBI Taxonomy" id="1973484"/>
    <lineage>
        <taxon>Bacteria</taxon>
        <taxon>Bacillati</taxon>
        <taxon>Cyanobacteriota</taxon>
        <taxon>Cyanophyceae</taxon>
        <taxon>Leptolyngbyales</taxon>
        <taxon>Leptolyngbyaceae</taxon>
        <taxon>Leptolyngbya group</taxon>
        <taxon>Leptolyngbya</taxon>
    </lineage>
</organism>
<keyword evidence="4" id="KW-1185">Reference proteome</keyword>
<feature type="domain" description="Cyanobacterial TRADD-N associated 2 transmembrane" evidence="2">
    <location>
        <begin position="30"/>
        <end position="90"/>
    </location>
</feature>
<protein>
    <recommendedName>
        <fullName evidence="2">Cyanobacterial TRADD-N associated 2 transmembrane domain-containing protein</fullName>
    </recommendedName>
</protein>
<keyword evidence="1" id="KW-1133">Transmembrane helix</keyword>
<evidence type="ECO:0000259" key="2">
    <source>
        <dbReference type="Pfam" id="PF20712"/>
    </source>
</evidence>
<evidence type="ECO:0000313" key="4">
    <source>
        <dbReference type="Proteomes" id="UP000217895"/>
    </source>
</evidence>
<proteinExistence type="predicted"/>
<dbReference type="Proteomes" id="UP000217895">
    <property type="component" value="Plasmid Plasmid2 dna"/>
</dbReference>
<geneLocation type="plasmid" evidence="3">
    <name>plasmid2</name>
</geneLocation>
<evidence type="ECO:0000313" key="3">
    <source>
        <dbReference type="EMBL" id="BAY59583.1"/>
    </source>
</evidence>
<keyword evidence="1" id="KW-0812">Transmembrane</keyword>
<dbReference type="EMBL" id="AP018205">
    <property type="protein sequence ID" value="BAY59583.1"/>
    <property type="molecule type" value="Genomic_DNA"/>
</dbReference>
<reference evidence="3 4" key="1">
    <citation type="submission" date="2017-06" db="EMBL/GenBank/DDBJ databases">
        <title>Genome sequencing of cyanobaciteial culture collection at National Institute for Environmental Studies (NIES).</title>
        <authorList>
            <person name="Hirose Y."/>
            <person name="Shimura Y."/>
            <person name="Fujisawa T."/>
            <person name="Nakamura Y."/>
            <person name="Kawachi M."/>
        </authorList>
    </citation>
    <scope>NUCLEOTIDE SEQUENCE [LARGE SCALE GENOMIC DNA]</scope>
    <source>
        <strain evidence="3 4">NIES-2135</strain>
        <plasmid evidence="4">Plasmid Plasmid2 dna</plasmid>
    </source>
</reference>
<sequence length="108" mass="11613">MENPHDVHTQSSLSHQIAEEILRQSHITFNSAHRSFQAALIMTGASALISIAGVGLLLTERTSEGAISTASGLVSGSRFLTLKNEAEKRLQDANDRLDKILATLSDAE</sequence>
<feature type="transmembrane region" description="Helical" evidence="1">
    <location>
        <begin position="38"/>
        <end position="58"/>
    </location>
</feature>
<name>A0A1Z4JSD8_LEPBY</name>
<dbReference type="AlphaFoldDB" id="A0A1Z4JSD8"/>
<dbReference type="Pfam" id="PF20712">
    <property type="entry name" value="CyanoTRADDas_TM"/>
    <property type="match status" value="1"/>
</dbReference>
<keyword evidence="3" id="KW-0614">Plasmid</keyword>
<keyword evidence="1" id="KW-0472">Membrane</keyword>
<gene>
    <name evidence="3" type="ORF">NIES2135_64600</name>
</gene>
<evidence type="ECO:0000256" key="1">
    <source>
        <dbReference type="SAM" id="Phobius"/>
    </source>
</evidence>
<accession>A0A1Z4JSD8</accession>